<keyword evidence="4" id="KW-1185">Reference proteome</keyword>
<protein>
    <submittedName>
        <fullName evidence="3">Uncharacterized protein</fullName>
    </submittedName>
</protein>
<organism evidence="3 4">
    <name type="scientific">Chryseobacterium tagetis</name>
    <dbReference type="NCBI Taxonomy" id="2801334"/>
    <lineage>
        <taxon>Bacteria</taxon>
        <taxon>Pseudomonadati</taxon>
        <taxon>Bacteroidota</taxon>
        <taxon>Flavobacteriia</taxon>
        <taxon>Flavobacteriales</taxon>
        <taxon>Weeksellaceae</taxon>
        <taxon>Chryseobacterium group</taxon>
        <taxon>Chryseobacterium</taxon>
    </lineage>
</organism>
<evidence type="ECO:0000256" key="1">
    <source>
        <dbReference type="SAM" id="MobiDB-lite"/>
    </source>
</evidence>
<feature type="compositionally biased region" description="Basic and acidic residues" evidence="1">
    <location>
        <begin position="279"/>
        <end position="291"/>
    </location>
</feature>
<dbReference type="Proteomes" id="UP000618240">
    <property type="component" value="Unassembled WGS sequence"/>
</dbReference>
<feature type="transmembrane region" description="Helical" evidence="2">
    <location>
        <begin position="12"/>
        <end position="30"/>
    </location>
</feature>
<dbReference type="EMBL" id="JAERSE020000005">
    <property type="protein sequence ID" value="MCA6068975.1"/>
    <property type="molecule type" value="Genomic_DNA"/>
</dbReference>
<dbReference type="RefSeq" id="WP_225690174.1">
    <property type="nucleotide sequence ID" value="NZ_JAERSE020000005.1"/>
</dbReference>
<sequence>MEKKTIQVDKNIPKSILIGFVLAFLTVFAVEHFSTFSYIPNLNIPTTDSSGKIILSGTYDPTTTPVATLHQTTPFGTKINLPTNGMMCSELMYDSEFKSYSNKGVLYAKSVFSDYKYLLLFWLAYTLIILFFKKYRLKVLILILPTLSMSCDKTKQEPIGSCIRPIDTAKTNANNDHTTIPQNTLKTAIKHSFVVFKVKDKYFGKESVIVTGIFNTPYNISEDKEYMILDDTQAKCHAYLFDKNIIERYMMRFDSYAEASQEKERISNIRNTTTSQASAKEKWSPKTLTKEEQEQIIKDWKSITPEEHKEAERMQTEYEIWENEQKRNYN</sequence>
<reference evidence="3 4" key="1">
    <citation type="submission" date="2021-09" db="EMBL/GenBank/DDBJ databases">
        <title>Genome sequencing and assembly of Chryseobacterium sp. RG1.</title>
        <authorList>
            <person name="Chhetri G."/>
        </authorList>
    </citation>
    <scope>NUCLEOTIDE SEQUENCE [LARGE SCALE GENOMIC DNA]</scope>
    <source>
        <strain evidence="3 4">RG1</strain>
    </source>
</reference>
<keyword evidence="2" id="KW-1133">Transmembrane helix</keyword>
<keyword evidence="2" id="KW-0812">Transmembrane</keyword>
<evidence type="ECO:0000313" key="3">
    <source>
        <dbReference type="EMBL" id="MCA6068975.1"/>
    </source>
</evidence>
<feature type="transmembrane region" description="Helical" evidence="2">
    <location>
        <begin position="115"/>
        <end position="132"/>
    </location>
</feature>
<feature type="region of interest" description="Disordered" evidence="1">
    <location>
        <begin position="270"/>
        <end position="291"/>
    </location>
</feature>
<accession>A0ABS8A8N2</accession>
<gene>
    <name evidence="3" type="ORF">JI747_017550</name>
</gene>
<proteinExistence type="predicted"/>
<name>A0ABS8A8N2_9FLAO</name>
<evidence type="ECO:0000313" key="4">
    <source>
        <dbReference type="Proteomes" id="UP000618240"/>
    </source>
</evidence>
<evidence type="ECO:0000256" key="2">
    <source>
        <dbReference type="SAM" id="Phobius"/>
    </source>
</evidence>
<keyword evidence="2" id="KW-0472">Membrane</keyword>
<comment type="caution">
    <text evidence="3">The sequence shown here is derived from an EMBL/GenBank/DDBJ whole genome shotgun (WGS) entry which is preliminary data.</text>
</comment>